<gene>
    <name evidence="1" type="ORF">QTN47_17045</name>
</gene>
<evidence type="ECO:0000313" key="2">
    <source>
        <dbReference type="Proteomes" id="UP001560573"/>
    </source>
</evidence>
<reference evidence="1 2" key="1">
    <citation type="submission" date="2023-07" db="EMBL/GenBank/DDBJ databases">
        <authorList>
            <person name="Lian W.-H."/>
        </authorList>
    </citation>
    <scope>NUCLEOTIDE SEQUENCE [LARGE SCALE GENOMIC DNA]</scope>
    <source>
        <strain evidence="1 2">SYSU DXS3180</strain>
    </source>
</reference>
<dbReference type="EMBL" id="JAULBC010000005">
    <property type="protein sequence ID" value="MEX6689219.1"/>
    <property type="molecule type" value="Genomic_DNA"/>
</dbReference>
<dbReference type="Proteomes" id="UP001560573">
    <property type="component" value="Unassembled WGS sequence"/>
</dbReference>
<comment type="caution">
    <text evidence="1">The sequence shown here is derived from an EMBL/GenBank/DDBJ whole genome shotgun (WGS) entry which is preliminary data.</text>
</comment>
<sequence length="78" mass="9114">MGFCKYCIHWEWAFTRIGDKQYGICSSAWVKDEIIKDVHESPYDPSAIYTFSTFGCNYFKAHRMNVNTITPPENLPDK</sequence>
<evidence type="ECO:0000313" key="1">
    <source>
        <dbReference type="EMBL" id="MEX6689219.1"/>
    </source>
</evidence>
<name>A0ABV3ZJ93_9BACT</name>
<accession>A0ABV3ZJ93</accession>
<proteinExistence type="predicted"/>
<protein>
    <submittedName>
        <fullName evidence="1">Uncharacterized protein</fullName>
    </submittedName>
</protein>
<dbReference type="RefSeq" id="WP_369330625.1">
    <property type="nucleotide sequence ID" value="NZ_JAULBC010000005.1"/>
</dbReference>
<keyword evidence="2" id="KW-1185">Reference proteome</keyword>
<organism evidence="1 2">
    <name type="scientific">Danxiaibacter flavus</name>
    <dbReference type="NCBI Taxonomy" id="3049108"/>
    <lineage>
        <taxon>Bacteria</taxon>
        <taxon>Pseudomonadati</taxon>
        <taxon>Bacteroidota</taxon>
        <taxon>Chitinophagia</taxon>
        <taxon>Chitinophagales</taxon>
        <taxon>Chitinophagaceae</taxon>
        <taxon>Danxiaibacter</taxon>
    </lineage>
</organism>